<evidence type="ECO:0000256" key="2">
    <source>
        <dbReference type="SAM" id="MobiDB-lite"/>
    </source>
</evidence>
<dbReference type="InterPro" id="IPR039919">
    <property type="entry name" value="ARHGEF10/ARHGEF17"/>
</dbReference>
<evidence type="ECO:0000313" key="4">
    <source>
        <dbReference type="WBParaSite" id="Hba_13784"/>
    </source>
</evidence>
<keyword evidence="1" id="KW-0344">Guanine-nucleotide releasing factor</keyword>
<sequence length="443" mass="48907">MEILDEMDSENSLRLRSLNDQMVSNPDLTTVQLNVATAWLHYSNSPLFHFHYQFSSFALLPLFLGNAPTAPQPSGYAQVINLADRKTRKRKIRSQKSLDMLSRHETLLDLNSSGESSDSSSDETASGQTTVWIGNDDGEVFVVNSTERVRTRARDRVARLLNPVTAIAAVKSSVYIATASTSEVQLFRFQTLPDRTWDLESPAVIAHSLSSPMLALAPIGRRLVIASGHRIHVIDTECGEWETPVDVVSPSDSLTLMASAGSSLFVCGRRSTTVHVVDAFSLQVVKTVNGKNNRKASEFEYLNTIGREDILREHKMGCLRVSCLTTARAHVWIGTSAGYIISTPIYCAKAQLSPPLTVCEIGHSGPCRVIIPINVALSRRMKRMSLNVPAQQASQVNSILFLLSFHLTSSHQHLASKYLQGTCLEVTHDGPQLVFTYLLPRFD</sequence>
<feature type="compositionally biased region" description="Low complexity" evidence="2">
    <location>
        <begin position="112"/>
        <end position="127"/>
    </location>
</feature>
<dbReference type="GO" id="GO:0005085">
    <property type="term" value="F:guanyl-nucleotide exchange factor activity"/>
    <property type="evidence" value="ECO:0007669"/>
    <property type="project" value="UniProtKB-KW"/>
</dbReference>
<accession>A0A1I7X875</accession>
<evidence type="ECO:0000313" key="3">
    <source>
        <dbReference type="Proteomes" id="UP000095283"/>
    </source>
</evidence>
<keyword evidence="3" id="KW-1185">Reference proteome</keyword>
<organism evidence="3 4">
    <name type="scientific">Heterorhabditis bacteriophora</name>
    <name type="common">Entomopathogenic nematode worm</name>
    <dbReference type="NCBI Taxonomy" id="37862"/>
    <lineage>
        <taxon>Eukaryota</taxon>
        <taxon>Metazoa</taxon>
        <taxon>Ecdysozoa</taxon>
        <taxon>Nematoda</taxon>
        <taxon>Chromadorea</taxon>
        <taxon>Rhabditida</taxon>
        <taxon>Rhabditina</taxon>
        <taxon>Rhabditomorpha</taxon>
        <taxon>Strongyloidea</taxon>
        <taxon>Heterorhabditidae</taxon>
        <taxon>Heterorhabditis</taxon>
    </lineage>
</organism>
<dbReference type="Proteomes" id="UP000095283">
    <property type="component" value="Unplaced"/>
</dbReference>
<name>A0A1I7X875_HETBA</name>
<dbReference type="Pfam" id="PF19056">
    <property type="entry name" value="WD40_2"/>
    <property type="match status" value="1"/>
</dbReference>
<dbReference type="SUPFAM" id="SSF50998">
    <property type="entry name" value="Quinoprotein alcohol dehydrogenase-like"/>
    <property type="match status" value="1"/>
</dbReference>
<protein>
    <submittedName>
        <fullName evidence="4">CNH domain-containing protein</fullName>
    </submittedName>
</protein>
<proteinExistence type="predicted"/>
<feature type="region of interest" description="Disordered" evidence="2">
    <location>
        <begin position="109"/>
        <end position="131"/>
    </location>
</feature>
<dbReference type="Gene3D" id="2.130.10.10">
    <property type="entry name" value="YVTN repeat-like/Quinoprotein amine dehydrogenase"/>
    <property type="match status" value="1"/>
</dbReference>
<reference evidence="4" key="1">
    <citation type="submission" date="2016-11" db="UniProtKB">
        <authorList>
            <consortium name="WormBaseParasite"/>
        </authorList>
    </citation>
    <scope>IDENTIFICATION</scope>
</reference>
<dbReference type="PANTHER" id="PTHR12877:SF15">
    <property type="entry name" value="RHO GUANINE NUCLEOTIDE EXCHANGE FACTOR 17"/>
    <property type="match status" value="1"/>
</dbReference>
<dbReference type="GO" id="GO:0030036">
    <property type="term" value="P:actin cytoskeleton organization"/>
    <property type="evidence" value="ECO:0007669"/>
    <property type="project" value="TreeGrafter"/>
</dbReference>
<dbReference type="WBParaSite" id="Hba_13784">
    <property type="protein sequence ID" value="Hba_13784"/>
    <property type="gene ID" value="Hba_13784"/>
</dbReference>
<dbReference type="InterPro" id="IPR011047">
    <property type="entry name" value="Quinoprotein_ADH-like_sf"/>
</dbReference>
<dbReference type="PANTHER" id="PTHR12877">
    <property type="entry name" value="RHO GUANINE NUCLEOTIDE EXCHANGE FACTOR"/>
    <property type="match status" value="1"/>
</dbReference>
<evidence type="ECO:0000256" key="1">
    <source>
        <dbReference type="ARBA" id="ARBA00022658"/>
    </source>
</evidence>
<dbReference type="InterPro" id="IPR015943">
    <property type="entry name" value="WD40/YVTN_repeat-like_dom_sf"/>
</dbReference>
<dbReference type="AlphaFoldDB" id="A0A1I7X875"/>